<comment type="similarity">
    <text evidence="2">Belongs to the lin-54 family.</text>
</comment>
<dbReference type="InterPro" id="IPR044522">
    <property type="entry name" value="TSO1-like"/>
</dbReference>
<protein>
    <submittedName>
        <fullName evidence="7">Protein tesmin/TSO1-like CXC 2</fullName>
    </submittedName>
</protein>
<name>A0A6J1HHH7_CUCMO</name>
<accession>A0A6J1HHH7</accession>
<evidence type="ECO:0000259" key="5">
    <source>
        <dbReference type="PROSITE" id="PS51634"/>
    </source>
</evidence>
<dbReference type="PANTHER" id="PTHR46159:SF6">
    <property type="entry name" value="OS12G0605300 PROTEIN"/>
    <property type="match status" value="1"/>
</dbReference>
<dbReference type="RefSeq" id="XP_022962579.1">
    <property type="nucleotide sequence ID" value="XM_023106811.1"/>
</dbReference>
<evidence type="ECO:0000256" key="3">
    <source>
        <dbReference type="ARBA" id="ARBA00023242"/>
    </source>
</evidence>
<feature type="compositionally biased region" description="Polar residues" evidence="4">
    <location>
        <begin position="674"/>
        <end position="689"/>
    </location>
</feature>
<evidence type="ECO:0000256" key="1">
    <source>
        <dbReference type="ARBA" id="ARBA00004123"/>
    </source>
</evidence>
<feature type="region of interest" description="Disordered" evidence="4">
    <location>
        <begin position="345"/>
        <end position="390"/>
    </location>
</feature>
<dbReference type="SMART" id="SM01114">
    <property type="entry name" value="CXC"/>
    <property type="match status" value="2"/>
</dbReference>
<organism evidence="6 7">
    <name type="scientific">Cucurbita moschata</name>
    <name type="common">Winter crookneck squash</name>
    <name type="synonym">Cucurbita pepo var. moschata</name>
    <dbReference type="NCBI Taxonomy" id="3662"/>
    <lineage>
        <taxon>Eukaryota</taxon>
        <taxon>Viridiplantae</taxon>
        <taxon>Streptophyta</taxon>
        <taxon>Embryophyta</taxon>
        <taxon>Tracheophyta</taxon>
        <taxon>Spermatophyta</taxon>
        <taxon>Magnoliopsida</taxon>
        <taxon>eudicotyledons</taxon>
        <taxon>Gunneridae</taxon>
        <taxon>Pentapetalae</taxon>
        <taxon>rosids</taxon>
        <taxon>fabids</taxon>
        <taxon>Cucurbitales</taxon>
        <taxon>Cucurbitaceae</taxon>
        <taxon>Cucurbiteae</taxon>
        <taxon>Cucurbita</taxon>
    </lineage>
</organism>
<dbReference type="InterPro" id="IPR033467">
    <property type="entry name" value="Tesmin/TSO1-like_CXC"/>
</dbReference>
<keyword evidence="3" id="KW-0539">Nucleus</keyword>
<evidence type="ECO:0000313" key="6">
    <source>
        <dbReference type="Proteomes" id="UP000504609"/>
    </source>
</evidence>
<feature type="compositionally biased region" description="Polar residues" evidence="4">
    <location>
        <begin position="651"/>
        <end position="666"/>
    </location>
</feature>
<dbReference type="AlphaFoldDB" id="A0A6J1HHH7"/>
<dbReference type="GO" id="GO:0005634">
    <property type="term" value="C:nucleus"/>
    <property type="evidence" value="ECO:0007669"/>
    <property type="project" value="UniProtKB-SubCell"/>
</dbReference>
<proteinExistence type="inferred from homology"/>
<evidence type="ECO:0000256" key="4">
    <source>
        <dbReference type="SAM" id="MobiDB-lite"/>
    </source>
</evidence>
<reference evidence="7" key="1">
    <citation type="submission" date="2025-08" db="UniProtKB">
        <authorList>
            <consortium name="RefSeq"/>
        </authorList>
    </citation>
    <scope>IDENTIFICATION</scope>
    <source>
        <tissue evidence="7">Young leaves</tissue>
    </source>
</reference>
<dbReference type="InterPro" id="IPR005172">
    <property type="entry name" value="CRC"/>
</dbReference>
<dbReference type="GeneID" id="111462981"/>
<dbReference type="Proteomes" id="UP000504609">
    <property type="component" value="Unplaced"/>
</dbReference>
<comment type="subcellular location">
    <subcellularLocation>
        <location evidence="1">Nucleus</location>
    </subcellularLocation>
</comment>
<dbReference type="KEGG" id="cmos:111462981"/>
<dbReference type="GO" id="GO:0003700">
    <property type="term" value="F:DNA-binding transcription factor activity"/>
    <property type="evidence" value="ECO:0007669"/>
    <property type="project" value="InterPro"/>
</dbReference>
<feature type="compositionally biased region" description="Basic and acidic residues" evidence="4">
    <location>
        <begin position="346"/>
        <end position="358"/>
    </location>
</feature>
<sequence length="732" mass="80868">MDSPKTVPLTPTLITVSSTATLPTSSSESPWDSFSKFVDNIFLVESNQSDYGVATGFIEDESQPFVFSSPELNAETIESTLSKRTPNFESSNTAQIEAYCNPDLVDDILAELQEVAGTSIIQAFSNKDEQPEVYEEQSSFEFCSNQFGLSTSKAYKEQGSEDLCEQDGSAIYQDYSDFVPRSCNEQLCSATSHGAYECNSNDAFWRAFQVGQPLHGMRQRYLQSKEAAASAPQNNFPSNYTINAEMTTQYPCLVEDTDLSVMNFEATFNNRVPAAANSSHLVRTPLRPASVGNPLLQAPQPSGIGLHPNSVILEPCNAVVGRTNKAISLPNSFILEPCNAAAVKAETSETPHDTRDSDFNQSPNLEKISKVLPRRKRKRSSVNNNGDDAKRCSCTKSKCLKLYCDCFAAGMYCSESCSCQGCFNNPKNLRTVLETRHQIETRDPLAFAPTVIEDRNELPVNNENGSLSTPPLARHKKGCKCIKSMCSKQYCECFQANVGCTGRCQCNDCRNDHGKREVNCIEKEKFYGTPEVVPTGKADVGSVEGSLIYEHDATALRKDISPSEFCSQQLNSPQTPSFQYSGYETDPLKSWIVPGICRPSPEFDTASSSTPDCYDKFVEPNTDIMDANSCQWRQQQINSTPFIPSKPKGCTSMSRTDQLRIGSSSPDTPPVQEGQKTSINGGSPETNMASFPPHYGNNEYEVGMNNSLGRMERRRYIVKSMPPFPHLTPRDR</sequence>
<evidence type="ECO:0000313" key="7">
    <source>
        <dbReference type="RefSeq" id="XP_022962579.1"/>
    </source>
</evidence>
<feature type="region of interest" description="Disordered" evidence="4">
    <location>
        <begin position="641"/>
        <end position="695"/>
    </location>
</feature>
<feature type="domain" description="CRC" evidence="5">
    <location>
        <begin position="388"/>
        <end position="514"/>
    </location>
</feature>
<dbReference type="PROSITE" id="PS51634">
    <property type="entry name" value="CRC"/>
    <property type="match status" value="1"/>
</dbReference>
<keyword evidence="6" id="KW-1185">Reference proteome</keyword>
<dbReference type="Pfam" id="PF03638">
    <property type="entry name" value="TCR"/>
    <property type="match status" value="2"/>
</dbReference>
<dbReference type="PANTHER" id="PTHR46159">
    <property type="entry name" value="PROTEIN TESMIN/TSO1-LIKE CXC 2"/>
    <property type="match status" value="1"/>
</dbReference>
<gene>
    <name evidence="7" type="primary">LOC111462981</name>
</gene>
<evidence type="ECO:0000256" key="2">
    <source>
        <dbReference type="ARBA" id="ARBA00007267"/>
    </source>
</evidence>